<proteinExistence type="predicted"/>
<feature type="non-terminal residue" evidence="2">
    <location>
        <position position="1"/>
    </location>
</feature>
<sequence>AIRPPPDHGRGAERPAEARRRRDVRGRRRRRLDGRGLARLHAAHGDLRAQRQLRRHGRRGRRAAGDRLRPRARRPLAELAAQHPPLPGDPPHDRDGPPRLRGLGDAGREDLDHRLRKPGRRAVRPARRGVRDGGRQLDGRLHRGGAGTLLRHARREARARLGRRAVDRVPAPR</sequence>
<feature type="compositionally biased region" description="Basic and acidic residues" evidence="1">
    <location>
        <begin position="1"/>
        <end position="20"/>
    </location>
</feature>
<gene>
    <name evidence="2" type="ORF">AVDCRST_MAG30-2447</name>
</gene>
<feature type="compositionally biased region" description="Basic residues" evidence="1">
    <location>
        <begin position="51"/>
        <end position="62"/>
    </location>
</feature>
<accession>A0A6J4T107</accession>
<feature type="non-terminal residue" evidence="2">
    <location>
        <position position="173"/>
    </location>
</feature>
<dbReference type="EMBL" id="CADCVS010000320">
    <property type="protein sequence ID" value="CAA9510391.1"/>
    <property type="molecule type" value="Genomic_DNA"/>
</dbReference>
<dbReference type="AlphaFoldDB" id="A0A6J4T107"/>
<reference evidence="2" key="1">
    <citation type="submission" date="2020-02" db="EMBL/GenBank/DDBJ databases">
        <authorList>
            <person name="Meier V. D."/>
        </authorList>
    </citation>
    <scope>NUCLEOTIDE SEQUENCE</scope>
    <source>
        <strain evidence="2">AVDCRST_MAG30</strain>
    </source>
</reference>
<feature type="compositionally biased region" description="Basic and acidic residues" evidence="1">
    <location>
        <begin position="129"/>
        <end position="141"/>
    </location>
</feature>
<evidence type="ECO:0000313" key="2">
    <source>
        <dbReference type="EMBL" id="CAA9510391.1"/>
    </source>
</evidence>
<organism evidence="2">
    <name type="scientific">uncultured Solirubrobacteraceae bacterium</name>
    <dbReference type="NCBI Taxonomy" id="1162706"/>
    <lineage>
        <taxon>Bacteria</taxon>
        <taxon>Bacillati</taxon>
        <taxon>Actinomycetota</taxon>
        <taxon>Thermoleophilia</taxon>
        <taxon>Solirubrobacterales</taxon>
        <taxon>Solirubrobacteraceae</taxon>
        <taxon>environmental samples</taxon>
    </lineage>
</organism>
<protein>
    <submittedName>
        <fullName evidence="2">Uncharacterized protein</fullName>
    </submittedName>
</protein>
<feature type="region of interest" description="Disordered" evidence="1">
    <location>
        <begin position="1"/>
        <end position="152"/>
    </location>
</feature>
<feature type="compositionally biased region" description="Basic residues" evidence="1">
    <location>
        <begin position="114"/>
        <end position="128"/>
    </location>
</feature>
<evidence type="ECO:0000256" key="1">
    <source>
        <dbReference type="SAM" id="MobiDB-lite"/>
    </source>
</evidence>
<feature type="compositionally biased region" description="Basic residues" evidence="1">
    <location>
        <begin position="21"/>
        <end position="32"/>
    </location>
</feature>
<name>A0A6J4T107_9ACTN</name>